<comment type="caution">
    <text evidence="1">The sequence shown here is derived from an EMBL/GenBank/DDBJ whole genome shotgun (WGS) entry which is preliminary data.</text>
</comment>
<gene>
    <name evidence="1" type="ORF">PMACD_LOCUS4351</name>
</gene>
<sequence length="99" mass="10744">MSKSPIPLMTAVVIATHELVSTETPRVCLLLFPGVQLPSRRLSTALLLVLGDPQGSLAQERSEGVPPSFSSRWLPVSRRATASWQILLLGYVAAIHLEI</sequence>
<dbReference type="AlphaFoldDB" id="A0A821Q7F5"/>
<name>A0A821Q7F5_9NEOP</name>
<dbReference type="EMBL" id="CAJOBZ010000007">
    <property type="protein sequence ID" value="CAF4816408.1"/>
    <property type="molecule type" value="Genomic_DNA"/>
</dbReference>
<proteinExistence type="predicted"/>
<dbReference type="Proteomes" id="UP000663880">
    <property type="component" value="Unassembled WGS sequence"/>
</dbReference>
<reference evidence="1" key="1">
    <citation type="submission" date="2021-02" db="EMBL/GenBank/DDBJ databases">
        <authorList>
            <person name="Steward A R."/>
        </authorList>
    </citation>
    <scope>NUCLEOTIDE SEQUENCE</scope>
</reference>
<keyword evidence="2" id="KW-1185">Reference proteome</keyword>
<organism evidence="1 2">
    <name type="scientific">Pieris macdunnoughi</name>
    <dbReference type="NCBI Taxonomy" id="345717"/>
    <lineage>
        <taxon>Eukaryota</taxon>
        <taxon>Metazoa</taxon>
        <taxon>Ecdysozoa</taxon>
        <taxon>Arthropoda</taxon>
        <taxon>Hexapoda</taxon>
        <taxon>Insecta</taxon>
        <taxon>Pterygota</taxon>
        <taxon>Neoptera</taxon>
        <taxon>Endopterygota</taxon>
        <taxon>Lepidoptera</taxon>
        <taxon>Glossata</taxon>
        <taxon>Ditrysia</taxon>
        <taxon>Papilionoidea</taxon>
        <taxon>Pieridae</taxon>
        <taxon>Pierinae</taxon>
        <taxon>Pieris</taxon>
    </lineage>
</organism>
<protein>
    <submittedName>
        <fullName evidence="1">Uncharacterized protein</fullName>
    </submittedName>
</protein>
<evidence type="ECO:0000313" key="2">
    <source>
        <dbReference type="Proteomes" id="UP000663880"/>
    </source>
</evidence>
<accession>A0A821Q7F5</accession>
<evidence type="ECO:0000313" key="1">
    <source>
        <dbReference type="EMBL" id="CAF4816408.1"/>
    </source>
</evidence>